<comment type="caution">
    <text evidence="2">The sequence shown here is derived from an EMBL/GenBank/DDBJ whole genome shotgun (WGS) entry which is preliminary data.</text>
</comment>
<organism evidence="2 3">
    <name type="scientific">Haematococcus lacustris</name>
    <name type="common">Green alga</name>
    <name type="synonym">Haematococcus pluvialis</name>
    <dbReference type="NCBI Taxonomy" id="44745"/>
    <lineage>
        <taxon>Eukaryota</taxon>
        <taxon>Viridiplantae</taxon>
        <taxon>Chlorophyta</taxon>
        <taxon>core chlorophytes</taxon>
        <taxon>Chlorophyceae</taxon>
        <taxon>CS clade</taxon>
        <taxon>Chlamydomonadales</taxon>
        <taxon>Haematococcaceae</taxon>
        <taxon>Haematococcus</taxon>
    </lineage>
</organism>
<dbReference type="Proteomes" id="UP000485058">
    <property type="component" value="Unassembled WGS sequence"/>
</dbReference>
<dbReference type="SUPFAM" id="SSF57802">
    <property type="entry name" value="Rubredoxin-like"/>
    <property type="match status" value="1"/>
</dbReference>
<feature type="region of interest" description="Disordered" evidence="1">
    <location>
        <begin position="215"/>
        <end position="246"/>
    </location>
</feature>
<evidence type="ECO:0000313" key="2">
    <source>
        <dbReference type="EMBL" id="GFH21996.1"/>
    </source>
</evidence>
<feature type="compositionally biased region" description="Low complexity" evidence="1">
    <location>
        <begin position="227"/>
        <end position="246"/>
    </location>
</feature>
<reference evidence="2 3" key="1">
    <citation type="submission" date="2020-02" db="EMBL/GenBank/DDBJ databases">
        <title>Draft genome sequence of Haematococcus lacustris strain NIES-144.</title>
        <authorList>
            <person name="Morimoto D."/>
            <person name="Nakagawa S."/>
            <person name="Yoshida T."/>
            <person name="Sawayama S."/>
        </authorList>
    </citation>
    <scope>NUCLEOTIDE SEQUENCE [LARGE SCALE GENOMIC DNA]</scope>
    <source>
        <strain evidence="2 3">NIES-144</strain>
    </source>
</reference>
<name>A0A699ZTJ0_HAELA</name>
<protein>
    <submittedName>
        <fullName evidence="2">Uncharacterized protein</fullName>
    </submittedName>
</protein>
<dbReference type="InterPro" id="IPR036972">
    <property type="entry name" value="Cyt_c_oxidase_su5b_sf"/>
</dbReference>
<dbReference type="Gene3D" id="2.60.11.10">
    <property type="entry name" value="Cytochrome c oxidase, subunit Vb"/>
    <property type="match status" value="1"/>
</dbReference>
<proteinExistence type="predicted"/>
<gene>
    <name evidence="2" type="ORF">HaLaN_19393</name>
</gene>
<dbReference type="EMBL" id="BLLF01001946">
    <property type="protein sequence ID" value="GFH21996.1"/>
    <property type="molecule type" value="Genomic_DNA"/>
</dbReference>
<dbReference type="AlphaFoldDB" id="A0A699ZTJ0"/>
<dbReference type="GO" id="GO:0005740">
    <property type="term" value="C:mitochondrial envelope"/>
    <property type="evidence" value="ECO:0007669"/>
    <property type="project" value="InterPro"/>
</dbReference>
<keyword evidence="3" id="KW-1185">Reference proteome</keyword>
<dbReference type="GO" id="GO:0045277">
    <property type="term" value="C:respiratory chain complex IV"/>
    <property type="evidence" value="ECO:0007669"/>
    <property type="project" value="InterPro"/>
</dbReference>
<evidence type="ECO:0000313" key="3">
    <source>
        <dbReference type="Proteomes" id="UP000485058"/>
    </source>
</evidence>
<dbReference type="GO" id="GO:0006123">
    <property type="term" value="P:mitochondrial electron transport, cytochrome c to oxygen"/>
    <property type="evidence" value="ECO:0007669"/>
    <property type="project" value="InterPro"/>
</dbReference>
<evidence type="ECO:0000256" key="1">
    <source>
        <dbReference type="SAM" id="MobiDB-lite"/>
    </source>
</evidence>
<sequence length="246" mass="26570">MVLTSPWWQSRCTPHTAGREHADAAQPAESPHYGCPSTAGRWFASRRACGLRVQTYAGQEASRGASAVSCAAAVLPQVLPGAKFLGDILTSSRQYHSSPAASQESATPDVVKETLPQSYEPERKYRGNLADKELWHEAWMYEDRFGTEENPIFVPCLESERIIGVTDPEDDNLVVWGILRESEGPRWRYPGPAGGWQQQATGQVISWLMSACLSDTANQDPPDEDTASASGAAAAGMQASQCAAAS</sequence>
<accession>A0A699ZTJ0</accession>